<accession>A0ACB8W0H2</accession>
<proteinExistence type="predicted"/>
<evidence type="ECO:0000313" key="2">
    <source>
        <dbReference type="Proteomes" id="UP000831701"/>
    </source>
</evidence>
<gene>
    <name evidence="1" type="ORF">L3Q82_013402</name>
</gene>
<dbReference type="Proteomes" id="UP000831701">
    <property type="component" value="Chromosome 16"/>
</dbReference>
<protein>
    <submittedName>
        <fullName evidence="1">Uncharacterized protein</fullName>
    </submittedName>
</protein>
<name>A0ACB8W0H2_9TELE</name>
<organism evidence="1 2">
    <name type="scientific">Scortum barcoo</name>
    <name type="common">barcoo grunter</name>
    <dbReference type="NCBI Taxonomy" id="214431"/>
    <lineage>
        <taxon>Eukaryota</taxon>
        <taxon>Metazoa</taxon>
        <taxon>Chordata</taxon>
        <taxon>Craniata</taxon>
        <taxon>Vertebrata</taxon>
        <taxon>Euteleostomi</taxon>
        <taxon>Actinopterygii</taxon>
        <taxon>Neopterygii</taxon>
        <taxon>Teleostei</taxon>
        <taxon>Neoteleostei</taxon>
        <taxon>Acanthomorphata</taxon>
        <taxon>Eupercaria</taxon>
        <taxon>Centrarchiformes</taxon>
        <taxon>Terapontoidei</taxon>
        <taxon>Terapontidae</taxon>
        <taxon>Scortum</taxon>
    </lineage>
</organism>
<sequence length="306" mass="34633">MKVLLVVAVVALIHGSYATLLIKGPTEPVVEGQHVKLECMYSDSELNITQVHFEVYYQGIQRWSPVWEENWCFRTLGVHRTAEKLVLIIPYVGQYRKGPYRCVSDAENVTAPDNSSQELSFKVHYMSELSLSREGYTSHLGFEELQVRLGEDVVVKCSTSSSEEPSYQWKKNGGDWILPSSTLTLEKMNATDGGQYTCMAEHPFLKSLNKRRTITITVLPKTSYLKRLYEGGLWYEPSNSRLILITSAAAVSFLVLILFMIASLYRRAKQTKTSKGPIDDRSQKKPIYKSSVESLPSTYGDKQPLV</sequence>
<dbReference type="EMBL" id="CM041546">
    <property type="protein sequence ID" value="KAI3361206.1"/>
    <property type="molecule type" value="Genomic_DNA"/>
</dbReference>
<evidence type="ECO:0000313" key="1">
    <source>
        <dbReference type="EMBL" id="KAI3361206.1"/>
    </source>
</evidence>
<reference evidence="1" key="1">
    <citation type="submission" date="2022-04" db="EMBL/GenBank/DDBJ databases">
        <title>Jade perch genome.</title>
        <authorList>
            <person name="Chao B."/>
        </authorList>
    </citation>
    <scope>NUCLEOTIDE SEQUENCE</scope>
    <source>
        <strain evidence="1">CB-2022</strain>
    </source>
</reference>
<comment type="caution">
    <text evidence="1">The sequence shown here is derived from an EMBL/GenBank/DDBJ whole genome shotgun (WGS) entry which is preliminary data.</text>
</comment>
<keyword evidence="2" id="KW-1185">Reference proteome</keyword>